<protein>
    <submittedName>
        <fullName evidence="8">Membrane protein</fullName>
    </submittedName>
</protein>
<dbReference type="Pfam" id="PF14322">
    <property type="entry name" value="SusD-like_3"/>
    <property type="match status" value="1"/>
</dbReference>
<evidence type="ECO:0000259" key="6">
    <source>
        <dbReference type="Pfam" id="PF07980"/>
    </source>
</evidence>
<dbReference type="GO" id="GO:0009279">
    <property type="term" value="C:cell outer membrane"/>
    <property type="evidence" value="ECO:0007669"/>
    <property type="project" value="UniProtKB-SubCell"/>
</dbReference>
<organism evidence="8 9">
    <name type="scientific">Chitinophaga cymbidii</name>
    <dbReference type="NCBI Taxonomy" id="1096750"/>
    <lineage>
        <taxon>Bacteria</taxon>
        <taxon>Pseudomonadati</taxon>
        <taxon>Bacteroidota</taxon>
        <taxon>Chitinophagia</taxon>
        <taxon>Chitinophagales</taxon>
        <taxon>Chitinophagaceae</taxon>
        <taxon>Chitinophaga</taxon>
    </lineage>
</organism>
<evidence type="ECO:0000259" key="7">
    <source>
        <dbReference type="Pfam" id="PF14322"/>
    </source>
</evidence>
<dbReference type="AlphaFoldDB" id="A0A512RPB0"/>
<evidence type="ECO:0000256" key="5">
    <source>
        <dbReference type="ARBA" id="ARBA00023237"/>
    </source>
</evidence>
<feature type="domain" description="SusD-like N-terminal" evidence="7">
    <location>
        <begin position="69"/>
        <end position="192"/>
    </location>
</feature>
<reference evidence="8 9" key="1">
    <citation type="submission" date="2019-07" db="EMBL/GenBank/DDBJ databases">
        <title>Whole genome shotgun sequence of Chitinophaga cymbidii NBRC 109752.</title>
        <authorList>
            <person name="Hosoyama A."/>
            <person name="Uohara A."/>
            <person name="Ohji S."/>
            <person name="Ichikawa N."/>
        </authorList>
    </citation>
    <scope>NUCLEOTIDE SEQUENCE [LARGE SCALE GENOMIC DNA]</scope>
    <source>
        <strain evidence="8 9">NBRC 109752</strain>
    </source>
</reference>
<dbReference type="EMBL" id="BKAU01000005">
    <property type="protein sequence ID" value="GEP97517.1"/>
    <property type="molecule type" value="Genomic_DNA"/>
</dbReference>
<evidence type="ECO:0000313" key="8">
    <source>
        <dbReference type="EMBL" id="GEP97517.1"/>
    </source>
</evidence>
<accession>A0A512RPB0</accession>
<evidence type="ECO:0000256" key="1">
    <source>
        <dbReference type="ARBA" id="ARBA00004442"/>
    </source>
</evidence>
<dbReference type="InterPro" id="IPR012944">
    <property type="entry name" value="SusD_RagB_dom"/>
</dbReference>
<dbReference type="CDD" id="cd08977">
    <property type="entry name" value="SusD"/>
    <property type="match status" value="1"/>
</dbReference>
<keyword evidence="5" id="KW-0998">Cell outer membrane</keyword>
<dbReference type="InterPro" id="IPR033985">
    <property type="entry name" value="SusD-like_N"/>
</dbReference>
<name>A0A512RPB0_9BACT</name>
<dbReference type="Gene3D" id="1.25.40.390">
    <property type="match status" value="1"/>
</dbReference>
<keyword evidence="3" id="KW-0732">Signal</keyword>
<gene>
    <name evidence="8" type="ORF">CCY01nite_37770</name>
</gene>
<evidence type="ECO:0000256" key="4">
    <source>
        <dbReference type="ARBA" id="ARBA00023136"/>
    </source>
</evidence>
<evidence type="ECO:0000256" key="3">
    <source>
        <dbReference type="ARBA" id="ARBA00022729"/>
    </source>
</evidence>
<comment type="similarity">
    <text evidence="2">Belongs to the SusD family.</text>
</comment>
<evidence type="ECO:0000256" key="2">
    <source>
        <dbReference type="ARBA" id="ARBA00006275"/>
    </source>
</evidence>
<proteinExistence type="inferred from homology"/>
<dbReference type="InterPro" id="IPR011990">
    <property type="entry name" value="TPR-like_helical_dom_sf"/>
</dbReference>
<sequence>MLEEKPQSIAEELFYNTPAEVEAGLNAIYVPVRGSGVFGALYECQMEIYSEYLYGRGSHAPLNDYKGLDNTNITRVTGMWGAFYEAIRNANIIIKRAPEGTALTEDQISKYVGEARFLRALWYFYLVRDWAGVPIRNENNMDSLNVPRSSKEAVYNLIVEDLLFAEANLTDVPRLVGTPSVWAAKTVLTDVYMNLHQYDKARDKALEVINSGKFSLVNVTVADDFDKLFGPEIITSSEEIFYLKYSRSPSGQGFSYPHYTHYPGAGYYPPGGYYTFYSDAEENPFVKNWDKNDLRYEFNWYVQTFGLGPTTILNKKFSDRVTTTAGGNDFPMYRYADVLLFYAESVAQAGTAPTADAMEKLNMVHRRAYGKNPMVADPTVDFSLADYASKQPFIDLVVKERGYENCAEAKRWHELKRLGIAKQAILAAKGVTVEDKHLLWPIPTTEYNYNKAIDPATDQNPGY</sequence>
<evidence type="ECO:0000313" key="9">
    <source>
        <dbReference type="Proteomes" id="UP000321436"/>
    </source>
</evidence>
<feature type="domain" description="RagB/SusD" evidence="6">
    <location>
        <begin position="310"/>
        <end position="463"/>
    </location>
</feature>
<dbReference type="Proteomes" id="UP000321436">
    <property type="component" value="Unassembled WGS sequence"/>
</dbReference>
<keyword evidence="4" id="KW-0472">Membrane</keyword>
<dbReference type="Pfam" id="PF07980">
    <property type="entry name" value="SusD_RagB"/>
    <property type="match status" value="1"/>
</dbReference>
<keyword evidence="9" id="KW-1185">Reference proteome</keyword>
<dbReference type="SUPFAM" id="SSF48452">
    <property type="entry name" value="TPR-like"/>
    <property type="match status" value="1"/>
</dbReference>
<comment type="subcellular location">
    <subcellularLocation>
        <location evidence="1">Cell outer membrane</location>
    </subcellularLocation>
</comment>
<comment type="caution">
    <text evidence="8">The sequence shown here is derived from an EMBL/GenBank/DDBJ whole genome shotgun (WGS) entry which is preliminary data.</text>
</comment>